<dbReference type="SUPFAM" id="SSF55729">
    <property type="entry name" value="Acyl-CoA N-acyltransferases (Nat)"/>
    <property type="match status" value="1"/>
</dbReference>
<keyword evidence="4" id="KW-0012">Acyltransferase</keyword>
<dbReference type="EMBL" id="VMHJ01000002">
    <property type="protein sequence ID" value="TSJ85703.1"/>
    <property type="molecule type" value="Genomic_DNA"/>
</dbReference>
<evidence type="ECO:0000256" key="2">
    <source>
        <dbReference type="ARBA" id="ARBA00022649"/>
    </source>
</evidence>
<evidence type="ECO:0000313" key="7">
    <source>
        <dbReference type="EMBL" id="TSJ85703.1"/>
    </source>
</evidence>
<gene>
    <name evidence="7" type="ORF">FPK29_04915</name>
</gene>
<feature type="domain" description="N-acetyltransferase" evidence="6">
    <location>
        <begin position="40"/>
        <end position="146"/>
    </location>
</feature>
<dbReference type="Proteomes" id="UP000317536">
    <property type="component" value="Unassembled WGS sequence"/>
</dbReference>
<protein>
    <submittedName>
        <fullName evidence="7">GNAT family N-acetyltransferase</fullName>
    </submittedName>
</protein>
<dbReference type="AlphaFoldDB" id="A0A556RA00"/>
<comment type="catalytic activity">
    <reaction evidence="5">
        <text>glycyl-tRNA(Gly) + acetyl-CoA = N-acetylglycyl-tRNA(Gly) + CoA + H(+)</text>
        <dbReference type="Rhea" id="RHEA:81867"/>
        <dbReference type="Rhea" id="RHEA-COMP:9683"/>
        <dbReference type="Rhea" id="RHEA-COMP:19766"/>
        <dbReference type="ChEBI" id="CHEBI:15378"/>
        <dbReference type="ChEBI" id="CHEBI:57287"/>
        <dbReference type="ChEBI" id="CHEBI:57288"/>
        <dbReference type="ChEBI" id="CHEBI:78522"/>
        <dbReference type="ChEBI" id="CHEBI:232036"/>
    </reaction>
</comment>
<keyword evidence="3 7" id="KW-0808">Transferase</keyword>
<sequence length="164" mass="17891">MAPLGPGLSLTTLTEDVQVDSFCCGRIEIDDWFHNQALRFHKAGSAVVHVCLDTDGNVLGFFTLTSHYLRKNNLPKSPNLSGSNIPVTLLGRLGVSTGNQGCGLGTWLVEQAKQLALAVSKVSAARFLYVQAKDDALVGWYRDKGFRSFPSDSKKMIYDLRSGL</sequence>
<evidence type="ECO:0000313" key="8">
    <source>
        <dbReference type="Proteomes" id="UP000317536"/>
    </source>
</evidence>
<keyword evidence="1" id="KW-0678">Repressor</keyword>
<dbReference type="InterPro" id="IPR000182">
    <property type="entry name" value="GNAT_dom"/>
</dbReference>
<dbReference type="Pfam" id="PF00583">
    <property type="entry name" value="Acetyltransf_1"/>
    <property type="match status" value="1"/>
</dbReference>
<evidence type="ECO:0000259" key="6">
    <source>
        <dbReference type="Pfam" id="PF00583"/>
    </source>
</evidence>
<dbReference type="Gene3D" id="3.40.630.30">
    <property type="match status" value="1"/>
</dbReference>
<reference evidence="7 8" key="1">
    <citation type="submission" date="2019-07" db="EMBL/GenBank/DDBJ databases">
        <title>Bifidobacterium asteroides genomes.</title>
        <authorList>
            <person name="Zheng H."/>
        </authorList>
    </citation>
    <scope>NUCLEOTIDE SEQUENCE [LARGE SCALE GENOMIC DNA]</scope>
    <source>
        <strain evidence="7 8">W8111</strain>
    </source>
</reference>
<evidence type="ECO:0000256" key="4">
    <source>
        <dbReference type="ARBA" id="ARBA00023315"/>
    </source>
</evidence>
<keyword evidence="2" id="KW-1277">Toxin-antitoxin system</keyword>
<dbReference type="PANTHER" id="PTHR36449:SF1">
    <property type="entry name" value="ACETYLTRANSFERASE"/>
    <property type="match status" value="1"/>
</dbReference>
<organism evidence="7 8">
    <name type="scientific">Bifidobacterium asteroides</name>
    <dbReference type="NCBI Taxonomy" id="1684"/>
    <lineage>
        <taxon>Bacteria</taxon>
        <taxon>Bacillati</taxon>
        <taxon>Actinomycetota</taxon>
        <taxon>Actinomycetes</taxon>
        <taxon>Bifidobacteriales</taxon>
        <taxon>Bifidobacteriaceae</taxon>
        <taxon>Bifidobacterium</taxon>
    </lineage>
</organism>
<evidence type="ECO:0000256" key="3">
    <source>
        <dbReference type="ARBA" id="ARBA00022679"/>
    </source>
</evidence>
<comment type="caution">
    <text evidence="7">The sequence shown here is derived from an EMBL/GenBank/DDBJ whole genome shotgun (WGS) entry which is preliminary data.</text>
</comment>
<dbReference type="PANTHER" id="PTHR36449">
    <property type="entry name" value="ACETYLTRANSFERASE-RELATED"/>
    <property type="match status" value="1"/>
</dbReference>
<dbReference type="GO" id="GO:0016747">
    <property type="term" value="F:acyltransferase activity, transferring groups other than amino-acyl groups"/>
    <property type="evidence" value="ECO:0007669"/>
    <property type="project" value="InterPro"/>
</dbReference>
<proteinExistence type="predicted"/>
<accession>A0A556RA00</accession>
<dbReference type="InterPro" id="IPR016181">
    <property type="entry name" value="Acyl_CoA_acyltransferase"/>
</dbReference>
<evidence type="ECO:0000256" key="1">
    <source>
        <dbReference type="ARBA" id="ARBA00022491"/>
    </source>
</evidence>
<name>A0A556RA00_9BIFI</name>
<evidence type="ECO:0000256" key="5">
    <source>
        <dbReference type="ARBA" id="ARBA00049880"/>
    </source>
</evidence>